<accession>H8GPJ2</accession>
<gene>
    <name evidence="1" type="ORF">Metal_3268</name>
</gene>
<evidence type="ECO:0000313" key="2">
    <source>
        <dbReference type="Proteomes" id="UP000005090"/>
    </source>
</evidence>
<keyword evidence="2" id="KW-1185">Reference proteome</keyword>
<evidence type="ECO:0000313" key="1">
    <source>
        <dbReference type="EMBL" id="EIC30938.1"/>
    </source>
</evidence>
<reference evidence="1 2" key="1">
    <citation type="journal article" date="2013" name="Genome Announc.">
        <title>Genome Sequence of the Obligate Gammaproteobacterial Methanotroph Methylomicrobium album Strain BG8.</title>
        <authorList>
            <person name="Kits K.D."/>
            <person name="Kalyuzhnaya M.G."/>
            <person name="Klotz M.G."/>
            <person name="Jetten M.S."/>
            <person name="Op den Camp H.J."/>
            <person name="Vuilleumier S."/>
            <person name="Bringel F."/>
            <person name="Dispirito A.A."/>
            <person name="Murrell J.C."/>
            <person name="Bruce D."/>
            <person name="Cheng J.F."/>
            <person name="Copeland A."/>
            <person name="Goodwin L."/>
            <person name="Hauser L."/>
            <person name="Lajus A."/>
            <person name="Land M.L."/>
            <person name="Lapidus A."/>
            <person name="Lucas S."/>
            <person name="Medigue C."/>
            <person name="Pitluck S."/>
            <person name="Woyke T."/>
            <person name="Zeytun A."/>
            <person name="Stein L.Y."/>
        </authorList>
    </citation>
    <scope>NUCLEOTIDE SEQUENCE [LARGE SCALE GENOMIC DNA]</scope>
    <source>
        <strain evidence="1 2">BG8</strain>
    </source>
</reference>
<dbReference type="HOGENOM" id="CLU_2554316_0_0_6"/>
<proteinExistence type="predicted"/>
<organism evidence="1 2">
    <name type="scientific">Methylomicrobium album BG8</name>
    <dbReference type="NCBI Taxonomy" id="686340"/>
    <lineage>
        <taxon>Bacteria</taxon>
        <taxon>Pseudomonadati</taxon>
        <taxon>Pseudomonadota</taxon>
        <taxon>Gammaproteobacteria</taxon>
        <taxon>Methylococcales</taxon>
        <taxon>Methylococcaceae</taxon>
        <taxon>Methylomicrobium</taxon>
    </lineage>
</organism>
<protein>
    <submittedName>
        <fullName evidence="1">Uncharacterized protein</fullName>
    </submittedName>
</protein>
<dbReference type="EMBL" id="CM001475">
    <property type="protein sequence ID" value="EIC30938.1"/>
    <property type="molecule type" value="Genomic_DNA"/>
</dbReference>
<dbReference type="AlphaFoldDB" id="H8GPJ2"/>
<dbReference type="STRING" id="686340.Metal_3268"/>
<dbReference type="Proteomes" id="UP000005090">
    <property type="component" value="Chromosome"/>
</dbReference>
<name>H8GPJ2_METAL</name>
<sequence>MARTPVLGYLQYIEGGANTQRVRNQDIQRHVRYLRWKYDQRIPERFLALGLNDWVWVEEGGYSDLGRPNPEIEPVASIIVKL</sequence>